<keyword evidence="3 6" id="KW-0812">Transmembrane</keyword>
<dbReference type="AlphaFoldDB" id="A0A0H2XA23"/>
<dbReference type="HOGENOM" id="CLU_058197_0_0_6"/>
<dbReference type="Pfam" id="PF00581">
    <property type="entry name" value="Rhodanese"/>
    <property type="match status" value="1"/>
</dbReference>
<dbReference type="EMBL" id="CP000050">
    <property type="protein sequence ID" value="AAY49551.1"/>
    <property type="molecule type" value="Genomic_DNA"/>
</dbReference>
<feature type="domain" description="Rhodanese" evidence="7">
    <location>
        <begin position="221"/>
        <end position="313"/>
    </location>
</feature>
<dbReference type="GO" id="GO:0005886">
    <property type="term" value="C:plasma membrane"/>
    <property type="evidence" value="ECO:0007669"/>
    <property type="project" value="UniProtKB-SubCell"/>
</dbReference>
<dbReference type="RefSeq" id="WP_011036907.1">
    <property type="nucleotide sequence ID" value="NC_007086.1"/>
</dbReference>
<feature type="transmembrane region" description="Helical" evidence="6">
    <location>
        <begin position="166"/>
        <end position="191"/>
    </location>
</feature>
<keyword evidence="4 6" id="KW-1133">Transmembrane helix</keyword>
<gene>
    <name evidence="8" type="ordered locus">XC_2501</name>
</gene>
<sequence>MQGLIEQYGLALVFANVLALSLGLPVPAMPTLVLVGAGYALHGGSAAWSAALAALAVSVFASVLGDLVWYLAGRRFGNRTLQSLCRLSLSRDTCMKKTERFFGRWGVRVLAVAKFVPGLSMVSVPMAGAMQVRPGAFLRYDAFGALLWAAVGLGLGALFADQVQDVLHFLSTLGSGAVLVVALLLAGYVGWRWWRRHTLLRSLETARIAVEELVPMLAADEAMRPAVLDIRAQGFRDLQPYTIPGAVFADERELAQILATVPRDRSVVIYCACPDEVSAAWLAGRLRERGYRDVRPLLGGLDAWRDAGHPVVSLVPLATLAPTGEAGALA</sequence>
<proteinExistence type="predicted"/>
<dbReference type="InterPro" id="IPR051311">
    <property type="entry name" value="DedA_domain"/>
</dbReference>
<evidence type="ECO:0000313" key="8">
    <source>
        <dbReference type="EMBL" id="AAY49551.1"/>
    </source>
</evidence>
<feature type="transmembrane region" description="Helical" evidence="6">
    <location>
        <begin position="12"/>
        <end position="41"/>
    </location>
</feature>
<protein>
    <recommendedName>
        <fullName evidence="7">Rhodanese domain-containing protein</fullName>
    </recommendedName>
</protein>
<dbReference type="GO" id="GO:0005737">
    <property type="term" value="C:cytoplasm"/>
    <property type="evidence" value="ECO:0007669"/>
    <property type="project" value="InterPro"/>
</dbReference>
<evidence type="ECO:0000313" key="9">
    <source>
        <dbReference type="Proteomes" id="UP000000420"/>
    </source>
</evidence>
<accession>A0A0H2XA23</accession>
<dbReference type="PANTHER" id="PTHR42709:SF6">
    <property type="entry name" value="UNDECAPRENYL PHOSPHATE TRANSPORTER A"/>
    <property type="match status" value="1"/>
</dbReference>
<dbReference type="InterPro" id="IPR001763">
    <property type="entry name" value="Rhodanese-like_dom"/>
</dbReference>
<dbReference type="SUPFAM" id="SSF52821">
    <property type="entry name" value="Rhodanese/Cell cycle control phosphatase"/>
    <property type="match status" value="1"/>
</dbReference>
<dbReference type="Gene3D" id="3.40.250.10">
    <property type="entry name" value="Rhodanese-like domain"/>
    <property type="match status" value="1"/>
</dbReference>
<dbReference type="GO" id="GO:0004792">
    <property type="term" value="F:thiosulfate-cyanide sulfurtransferase activity"/>
    <property type="evidence" value="ECO:0007669"/>
    <property type="project" value="InterPro"/>
</dbReference>
<dbReference type="Proteomes" id="UP000000420">
    <property type="component" value="Chromosome"/>
</dbReference>
<dbReference type="InterPro" id="IPR023695">
    <property type="entry name" value="Thiosulf_sulfurTrfase"/>
</dbReference>
<evidence type="ECO:0000259" key="7">
    <source>
        <dbReference type="PROSITE" id="PS50206"/>
    </source>
</evidence>
<evidence type="ECO:0000256" key="4">
    <source>
        <dbReference type="ARBA" id="ARBA00022989"/>
    </source>
</evidence>
<keyword evidence="2" id="KW-1003">Cell membrane</keyword>
<reference evidence="8 9" key="1">
    <citation type="journal article" date="2005" name="Genome Res.">
        <title>Comparative and functional genomic analyses of the pathogenicity of phytopathogen Xanthomonas campestris pv. campestris.</title>
        <authorList>
            <person name="Qian W."/>
            <person name="Jia Y."/>
            <person name="Ren S.X."/>
            <person name="He Y.Q."/>
            <person name="Feng J.X."/>
            <person name="Lu L.F."/>
            <person name="Sun Q."/>
            <person name="Ying G."/>
            <person name="Tang D.J."/>
            <person name="Tang H."/>
            <person name="Wu W."/>
            <person name="Hao P."/>
            <person name="Wang L."/>
            <person name="Jiang B.L."/>
            <person name="Zeng S."/>
            <person name="Gu W.Y."/>
            <person name="Lu G."/>
            <person name="Rong L."/>
            <person name="Tian Y."/>
            <person name="Yao Z."/>
            <person name="Fu G."/>
            <person name="Chen B."/>
            <person name="Fang R."/>
            <person name="Qiang B."/>
            <person name="Chen Z."/>
            <person name="Zhao G.P."/>
            <person name="Tang J.L."/>
            <person name="He C."/>
        </authorList>
    </citation>
    <scope>NUCLEOTIDE SEQUENCE [LARGE SCALE GENOMIC DNA]</scope>
    <source>
        <strain evidence="8 9">8004</strain>
    </source>
</reference>
<dbReference type="Pfam" id="PF09335">
    <property type="entry name" value="VTT_dom"/>
    <property type="match status" value="1"/>
</dbReference>
<dbReference type="PROSITE" id="PS50206">
    <property type="entry name" value="RHODANESE_3"/>
    <property type="match status" value="1"/>
</dbReference>
<keyword evidence="5 6" id="KW-0472">Membrane</keyword>
<feature type="transmembrane region" description="Helical" evidence="6">
    <location>
        <begin position="140"/>
        <end position="160"/>
    </location>
</feature>
<dbReference type="KEGG" id="xcb:XC_2501"/>
<dbReference type="InterPro" id="IPR032816">
    <property type="entry name" value="VTT_dom"/>
</dbReference>
<evidence type="ECO:0000256" key="3">
    <source>
        <dbReference type="ARBA" id="ARBA00022692"/>
    </source>
</evidence>
<feature type="transmembrane region" description="Helical" evidence="6">
    <location>
        <begin position="47"/>
        <end position="72"/>
    </location>
</feature>
<organism evidence="8 9">
    <name type="scientific">Xanthomonas campestris pv. campestris (strain 8004)</name>
    <dbReference type="NCBI Taxonomy" id="314565"/>
    <lineage>
        <taxon>Bacteria</taxon>
        <taxon>Pseudomonadati</taxon>
        <taxon>Pseudomonadota</taxon>
        <taxon>Gammaproteobacteria</taxon>
        <taxon>Lysobacterales</taxon>
        <taxon>Lysobacteraceae</taxon>
        <taxon>Xanthomonas</taxon>
    </lineage>
</organism>
<name>A0A0H2XA23_XANC8</name>
<dbReference type="CDD" id="cd01444">
    <property type="entry name" value="GlpE_ST"/>
    <property type="match status" value="1"/>
</dbReference>
<dbReference type="PANTHER" id="PTHR42709">
    <property type="entry name" value="ALKALINE PHOSPHATASE LIKE PROTEIN"/>
    <property type="match status" value="1"/>
</dbReference>
<evidence type="ECO:0000256" key="1">
    <source>
        <dbReference type="ARBA" id="ARBA00004651"/>
    </source>
</evidence>
<evidence type="ECO:0000256" key="2">
    <source>
        <dbReference type="ARBA" id="ARBA00022475"/>
    </source>
</evidence>
<evidence type="ECO:0000256" key="6">
    <source>
        <dbReference type="SAM" id="Phobius"/>
    </source>
</evidence>
<comment type="subcellular location">
    <subcellularLocation>
        <location evidence="1">Cell membrane</location>
        <topology evidence="1">Multi-pass membrane protein</topology>
    </subcellularLocation>
</comment>
<evidence type="ECO:0000256" key="5">
    <source>
        <dbReference type="ARBA" id="ARBA00023136"/>
    </source>
</evidence>
<dbReference type="InterPro" id="IPR036873">
    <property type="entry name" value="Rhodanese-like_dom_sf"/>
</dbReference>